<dbReference type="OrthoDB" id="1894168at2759"/>
<protein>
    <recommendedName>
        <fullName evidence="1">Agenet domain-containing protein</fullName>
    </recommendedName>
</protein>
<reference evidence="2 3" key="1">
    <citation type="submission" date="2019-09" db="EMBL/GenBank/DDBJ databases">
        <title>A chromosome-level genome assembly of the Chinese tupelo Nyssa sinensis.</title>
        <authorList>
            <person name="Yang X."/>
            <person name="Kang M."/>
            <person name="Yang Y."/>
            <person name="Xiong H."/>
            <person name="Wang M."/>
            <person name="Zhang Z."/>
            <person name="Wang Z."/>
            <person name="Wu H."/>
            <person name="Ma T."/>
            <person name="Liu J."/>
            <person name="Xi Z."/>
        </authorList>
    </citation>
    <scope>NUCLEOTIDE SEQUENCE [LARGE SCALE GENOMIC DNA]</scope>
    <source>
        <strain evidence="2">J267</strain>
        <tissue evidence="2">Leaf</tissue>
    </source>
</reference>
<dbReference type="AlphaFoldDB" id="A0A5J5C3R1"/>
<feature type="domain" description="Agenet" evidence="1">
    <location>
        <begin position="30"/>
        <end position="90"/>
    </location>
</feature>
<evidence type="ECO:0000313" key="3">
    <source>
        <dbReference type="Proteomes" id="UP000325577"/>
    </source>
</evidence>
<keyword evidence="3" id="KW-1185">Reference proteome</keyword>
<sequence length="160" mass="17771">MVRPYYPPIYHEGQMPHVNANSEVAVIVDGGWKVGDLVDWWTDGCYWSGRVTQILGNDMVQIQLPPPPLGEGASYEVFCKDLRPSLDWSPEHGWTLRTPMEGENCRCCARLIQPVNNGGLLNSEIRTIDEGTKDVQTTAGVSFDASFSSHISENSVASFR</sequence>
<dbReference type="PANTHER" id="PTHR36805">
    <property type="entry name" value="AGENET DOMAIN-CONTAINING PROTEIN"/>
    <property type="match status" value="1"/>
</dbReference>
<dbReference type="SMART" id="SM00743">
    <property type="entry name" value="Agenet"/>
    <property type="match status" value="1"/>
</dbReference>
<dbReference type="PANTHER" id="PTHR36805:SF7">
    <property type="entry name" value="AGENET DOMAIN-CONTAINING PROTEIN"/>
    <property type="match status" value="1"/>
</dbReference>
<dbReference type="EMBL" id="CM018031">
    <property type="protein sequence ID" value="KAA8548770.1"/>
    <property type="molecule type" value="Genomic_DNA"/>
</dbReference>
<accession>A0A5J5C3R1</accession>
<gene>
    <name evidence="2" type="ORF">F0562_000454</name>
</gene>
<organism evidence="2 3">
    <name type="scientific">Nyssa sinensis</name>
    <dbReference type="NCBI Taxonomy" id="561372"/>
    <lineage>
        <taxon>Eukaryota</taxon>
        <taxon>Viridiplantae</taxon>
        <taxon>Streptophyta</taxon>
        <taxon>Embryophyta</taxon>
        <taxon>Tracheophyta</taxon>
        <taxon>Spermatophyta</taxon>
        <taxon>Magnoliopsida</taxon>
        <taxon>eudicotyledons</taxon>
        <taxon>Gunneridae</taxon>
        <taxon>Pentapetalae</taxon>
        <taxon>asterids</taxon>
        <taxon>Cornales</taxon>
        <taxon>Nyssaceae</taxon>
        <taxon>Nyssa</taxon>
    </lineage>
</organism>
<proteinExistence type="predicted"/>
<evidence type="ECO:0000313" key="2">
    <source>
        <dbReference type="EMBL" id="KAA8548770.1"/>
    </source>
</evidence>
<evidence type="ECO:0000259" key="1">
    <source>
        <dbReference type="SMART" id="SM00743"/>
    </source>
</evidence>
<name>A0A5J5C3R1_9ASTE</name>
<dbReference type="InterPro" id="IPR014002">
    <property type="entry name" value="Agenet_dom_plant"/>
</dbReference>
<dbReference type="Proteomes" id="UP000325577">
    <property type="component" value="Linkage Group LG0"/>
</dbReference>